<feature type="compositionally biased region" description="Low complexity" evidence="1">
    <location>
        <begin position="98"/>
        <end position="108"/>
    </location>
</feature>
<feature type="region of interest" description="Disordered" evidence="1">
    <location>
        <begin position="92"/>
        <end position="156"/>
    </location>
</feature>
<comment type="caution">
    <text evidence="2">The sequence shown here is derived from an EMBL/GenBank/DDBJ whole genome shotgun (WGS) entry which is preliminary data.</text>
</comment>
<name>A0A426XJ91_ENSVE</name>
<dbReference type="AlphaFoldDB" id="A0A426XJ91"/>
<evidence type="ECO:0000313" key="2">
    <source>
        <dbReference type="EMBL" id="RRT39513.1"/>
    </source>
</evidence>
<reference evidence="2 3" key="1">
    <citation type="journal article" date="2014" name="Agronomy (Basel)">
        <title>A Draft Genome Sequence for Ensete ventricosum, the Drought-Tolerant Tree Against Hunger.</title>
        <authorList>
            <person name="Harrison J."/>
            <person name="Moore K.A."/>
            <person name="Paszkiewicz K."/>
            <person name="Jones T."/>
            <person name="Grant M."/>
            <person name="Ambacheew D."/>
            <person name="Muzemil S."/>
            <person name="Studholme D.J."/>
        </authorList>
    </citation>
    <scope>NUCLEOTIDE SEQUENCE [LARGE SCALE GENOMIC DNA]</scope>
</reference>
<evidence type="ECO:0000256" key="1">
    <source>
        <dbReference type="SAM" id="MobiDB-lite"/>
    </source>
</evidence>
<organism evidence="2 3">
    <name type="scientific">Ensete ventricosum</name>
    <name type="common">Abyssinian banana</name>
    <name type="synonym">Musa ensete</name>
    <dbReference type="NCBI Taxonomy" id="4639"/>
    <lineage>
        <taxon>Eukaryota</taxon>
        <taxon>Viridiplantae</taxon>
        <taxon>Streptophyta</taxon>
        <taxon>Embryophyta</taxon>
        <taxon>Tracheophyta</taxon>
        <taxon>Spermatophyta</taxon>
        <taxon>Magnoliopsida</taxon>
        <taxon>Liliopsida</taxon>
        <taxon>Zingiberales</taxon>
        <taxon>Musaceae</taxon>
        <taxon>Ensete</taxon>
    </lineage>
</organism>
<feature type="region of interest" description="Disordered" evidence="1">
    <location>
        <begin position="37"/>
        <end position="62"/>
    </location>
</feature>
<gene>
    <name evidence="2" type="ORF">B296_00021794</name>
</gene>
<feature type="compositionally biased region" description="Low complexity" evidence="1">
    <location>
        <begin position="52"/>
        <end position="62"/>
    </location>
</feature>
<sequence>MSDEIASRRTVLCILTAFSQRRQRGKRMVDHGQVAAGAGSRSQLARKGQPLAASSQGAAARRGSISLTGDRLRAGCQQGAFVEVPLTRTVPTHRGGRLRAAAPAAGAATHGQGSHQQRVAPPQARRWRRPQDKDSRGGLGHPFEQRMVMPSKFEKF</sequence>
<proteinExistence type="predicted"/>
<evidence type="ECO:0000313" key="3">
    <source>
        <dbReference type="Proteomes" id="UP000287651"/>
    </source>
</evidence>
<accession>A0A426XJ91</accession>
<dbReference type="Proteomes" id="UP000287651">
    <property type="component" value="Unassembled WGS sequence"/>
</dbReference>
<protein>
    <submittedName>
        <fullName evidence="2">Uncharacterized protein</fullName>
    </submittedName>
</protein>
<dbReference type="EMBL" id="AMZH03020112">
    <property type="protein sequence ID" value="RRT39513.1"/>
    <property type="molecule type" value="Genomic_DNA"/>
</dbReference>